<name>A0A4Q9QFR0_9APHY</name>
<dbReference type="EMBL" id="ML145084">
    <property type="protein sequence ID" value="TBU66071.1"/>
    <property type="molecule type" value="Genomic_DNA"/>
</dbReference>
<evidence type="ECO:0000256" key="1">
    <source>
        <dbReference type="SAM" id="MobiDB-lite"/>
    </source>
</evidence>
<keyword evidence="3" id="KW-1185">Reference proteome</keyword>
<dbReference type="AlphaFoldDB" id="A0A4Q9QFR0"/>
<proteinExistence type="predicted"/>
<evidence type="ECO:0000313" key="3">
    <source>
        <dbReference type="Proteomes" id="UP000292082"/>
    </source>
</evidence>
<gene>
    <name evidence="2" type="ORF">BD310DRAFT_912697</name>
</gene>
<reference evidence="2 3" key="1">
    <citation type="submission" date="2019-01" db="EMBL/GenBank/DDBJ databases">
        <title>Draft genome sequences of three monokaryotic isolates of the white-rot basidiomycete fungus Dichomitus squalens.</title>
        <authorList>
            <consortium name="DOE Joint Genome Institute"/>
            <person name="Lopez S.C."/>
            <person name="Andreopoulos B."/>
            <person name="Pangilinan J."/>
            <person name="Lipzen A."/>
            <person name="Riley R."/>
            <person name="Ahrendt S."/>
            <person name="Ng V."/>
            <person name="Barry K."/>
            <person name="Daum C."/>
            <person name="Grigoriev I.V."/>
            <person name="Hilden K.S."/>
            <person name="Makela M.R."/>
            <person name="de Vries R.P."/>
        </authorList>
    </citation>
    <scope>NUCLEOTIDE SEQUENCE [LARGE SCALE GENOMIC DNA]</scope>
    <source>
        <strain evidence="2 3">CBS 464.89</strain>
    </source>
</reference>
<dbReference type="Proteomes" id="UP000292082">
    <property type="component" value="Unassembled WGS sequence"/>
</dbReference>
<evidence type="ECO:0000313" key="2">
    <source>
        <dbReference type="EMBL" id="TBU66071.1"/>
    </source>
</evidence>
<sequence length="136" mass="15409">MSYLCLGAFPSPTHSPGAKLMEKVHPDLDQSPSIGLCYEVDSDIEIRAHTLKNINIHSAKRPLKMYVMHWFDTNHSDNTKPFCSTLLNSVDPRQRAMWTLPASSGSDSHRKCSRNSLERQSRSAERSLLFPPKDKL</sequence>
<protein>
    <submittedName>
        <fullName evidence="2">Uncharacterized protein</fullName>
    </submittedName>
</protein>
<organism evidence="2 3">
    <name type="scientific">Dichomitus squalens</name>
    <dbReference type="NCBI Taxonomy" id="114155"/>
    <lineage>
        <taxon>Eukaryota</taxon>
        <taxon>Fungi</taxon>
        <taxon>Dikarya</taxon>
        <taxon>Basidiomycota</taxon>
        <taxon>Agaricomycotina</taxon>
        <taxon>Agaricomycetes</taxon>
        <taxon>Polyporales</taxon>
        <taxon>Polyporaceae</taxon>
        <taxon>Dichomitus</taxon>
    </lineage>
</organism>
<accession>A0A4Q9QFR0</accession>
<feature type="compositionally biased region" description="Basic and acidic residues" evidence="1">
    <location>
        <begin position="116"/>
        <end position="125"/>
    </location>
</feature>
<feature type="region of interest" description="Disordered" evidence="1">
    <location>
        <begin position="99"/>
        <end position="136"/>
    </location>
</feature>